<dbReference type="Gene3D" id="2.60.40.10">
    <property type="entry name" value="Immunoglobulins"/>
    <property type="match status" value="1"/>
</dbReference>
<dbReference type="AlphaFoldDB" id="A0A098RZS5"/>
<accession>A0A098RZS5</accession>
<evidence type="ECO:0008006" key="4">
    <source>
        <dbReference type="Google" id="ProtNLM"/>
    </source>
</evidence>
<evidence type="ECO:0000313" key="2">
    <source>
        <dbReference type="EMBL" id="KGE85336.1"/>
    </source>
</evidence>
<comment type="caution">
    <text evidence="2">The sequence shown here is derived from an EMBL/GenBank/DDBJ whole genome shotgun (WGS) entry which is preliminary data.</text>
</comment>
<proteinExistence type="predicted"/>
<dbReference type="RefSeq" id="WP_044228408.1">
    <property type="nucleotide sequence ID" value="NZ_JBKAGJ010000004.1"/>
</dbReference>
<dbReference type="InterPro" id="IPR013783">
    <property type="entry name" value="Ig-like_fold"/>
</dbReference>
<protein>
    <recommendedName>
        <fullName evidence="4">Secretion system C-terminal sorting domain-containing protein</fullName>
    </recommendedName>
</protein>
<dbReference type="NCBIfam" id="TIGR04183">
    <property type="entry name" value="Por_Secre_tail"/>
    <property type="match status" value="1"/>
</dbReference>
<dbReference type="Proteomes" id="UP000029736">
    <property type="component" value="Unassembled WGS sequence"/>
</dbReference>
<evidence type="ECO:0000313" key="3">
    <source>
        <dbReference type="Proteomes" id="UP000029736"/>
    </source>
</evidence>
<name>A0A098RZS5_9BACT</name>
<dbReference type="EMBL" id="JPOS01000090">
    <property type="protein sequence ID" value="KGE85336.1"/>
    <property type="molecule type" value="Genomic_DNA"/>
</dbReference>
<reference evidence="2 3" key="1">
    <citation type="journal article" date="2014" name="Int. J. Syst. Evol. Microbiol.">
        <title>Phaeodactylibacter xiamenensis gen. nov., sp. nov., a member of the family Saprospiraceae isolated from the marine alga Phaeodactylum tricornutum.</title>
        <authorList>
            <person name="Chen Z.Jr."/>
            <person name="Lei X."/>
            <person name="Lai Q."/>
            <person name="Li Y."/>
            <person name="Zhang B."/>
            <person name="Zhang J."/>
            <person name="Zhang H."/>
            <person name="Yang L."/>
            <person name="Zheng W."/>
            <person name="Tian Y."/>
            <person name="Yu Z."/>
            <person name="Xu H.Jr."/>
            <person name="Zheng T."/>
        </authorList>
    </citation>
    <scope>NUCLEOTIDE SEQUENCE [LARGE SCALE GENOMIC DNA]</scope>
    <source>
        <strain evidence="2 3">KD52</strain>
    </source>
</reference>
<feature type="chain" id="PRO_5001947403" description="Secretion system C-terminal sorting domain-containing protein" evidence="1">
    <location>
        <begin position="20"/>
        <end position="357"/>
    </location>
</feature>
<dbReference type="STRING" id="1524460.IX84_27930"/>
<organism evidence="2 3">
    <name type="scientific">Phaeodactylibacter xiamenensis</name>
    <dbReference type="NCBI Taxonomy" id="1524460"/>
    <lineage>
        <taxon>Bacteria</taxon>
        <taxon>Pseudomonadati</taxon>
        <taxon>Bacteroidota</taxon>
        <taxon>Saprospiria</taxon>
        <taxon>Saprospirales</taxon>
        <taxon>Haliscomenobacteraceae</taxon>
        <taxon>Phaeodactylibacter</taxon>
    </lineage>
</organism>
<keyword evidence="3" id="KW-1185">Reference proteome</keyword>
<keyword evidence="1" id="KW-0732">Signal</keyword>
<gene>
    <name evidence="2" type="ORF">IX84_27930</name>
</gene>
<dbReference type="OrthoDB" id="645272at2"/>
<dbReference type="InterPro" id="IPR026444">
    <property type="entry name" value="Secre_tail"/>
</dbReference>
<sequence>MKRAFLLFCLFVLTLPLLAQEIEVPQTHHPLITKRTATWCPKCGGYGWELFRDLLADNQSEALVVAAHFGSSILTNSVSNELTTALGGFGQPVFFLNTENLGVTSTNIATVRQDAAAAVDDFNEMPPVAQTGLLAQATEDSLIVRTKTHFFEGIDGESVNLAVYLIEPTVIAMQSGQGAMAEHKNILRHSMTGTAFGETIADGGANAGDEVDRRYSIAISDLQAQEINTDNLGNNSLIVAAVLWRGNAGGFEVLNTNQVRESMLTAAPDFESRASLEVFPTPAVSDMTVSLELQQPLPGAQVVLMNSNGQRVRNIFSGALSAGEHTFALPRLQLAAGAYWLQLTDGLETISRKLIIQ</sequence>
<feature type="signal peptide" evidence="1">
    <location>
        <begin position="1"/>
        <end position="19"/>
    </location>
</feature>
<evidence type="ECO:0000256" key="1">
    <source>
        <dbReference type="SAM" id="SignalP"/>
    </source>
</evidence>